<dbReference type="PANTHER" id="PTHR30572:SF18">
    <property type="entry name" value="ABC-TYPE MACROLIDE FAMILY EXPORT SYSTEM PERMEASE COMPONENT 2"/>
    <property type="match status" value="1"/>
</dbReference>
<keyword evidence="4 6" id="KW-1133">Transmembrane helix</keyword>
<dbReference type="InterPro" id="IPR003838">
    <property type="entry name" value="ABC3_permease_C"/>
</dbReference>
<evidence type="ECO:0000313" key="9">
    <source>
        <dbReference type="EMBL" id="QMU26723.1"/>
    </source>
</evidence>
<evidence type="ECO:0000259" key="8">
    <source>
        <dbReference type="Pfam" id="PF12704"/>
    </source>
</evidence>
<evidence type="ECO:0000256" key="5">
    <source>
        <dbReference type="ARBA" id="ARBA00023136"/>
    </source>
</evidence>
<evidence type="ECO:0000256" key="1">
    <source>
        <dbReference type="ARBA" id="ARBA00004651"/>
    </source>
</evidence>
<evidence type="ECO:0000256" key="6">
    <source>
        <dbReference type="SAM" id="Phobius"/>
    </source>
</evidence>
<dbReference type="Proteomes" id="UP000514509">
    <property type="component" value="Chromosome"/>
</dbReference>
<dbReference type="InterPro" id="IPR025857">
    <property type="entry name" value="MacB_PCD"/>
</dbReference>
<keyword evidence="10" id="KW-1185">Reference proteome</keyword>
<dbReference type="EMBL" id="CP055153">
    <property type="protein sequence ID" value="QMU26723.1"/>
    <property type="molecule type" value="Genomic_DNA"/>
</dbReference>
<dbReference type="RefSeq" id="WP_182413927.1">
    <property type="nucleotide sequence ID" value="NZ_CP055153.1"/>
</dbReference>
<dbReference type="PANTHER" id="PTHR30572">
    <property type="entry name" value="MEMBRANE COMPONENT OF TRANSPORTER-RELATED"/>
    <property type="match status" value="1"/>
</dbReference>
<dbReference type="PROSITE" id="PS51257">
    <property type="entry name" value="PROKAR_LIPOPROTEIN"/>
    <property type="match status" value="1"/>
</dbReference>
<keyword evidence="2" id="KW-1003">Cell membrane</keyword>
<feature type="domain" description="ABC3 transporter permease C-terminal" evidence="7">
    <location>
        <begin position="673"/>
        <end position="785"/>
    </location>
</feature>
<feature type="transmembrane region" description="Helical" evidence="6">
    <location>
        <begin position="330"/>
        <end position="353"/>
    </location>
</feature>
<keyword evidence="5 6" id="KW-0472">Membrane</keyword>
<sequence length="793" mass="87761">MLRNYLKISVRNLLRHKAYTFINIIGLAVGMACCTLILLYVQDELSFDTHHQQAENIYRLTVEIENNGTLEKAPVTSPPIAPQLQADFPEVKKVVRLKNPSRSLIRHGEIRSYEEGGLFADSTLFAVFTFPLTAGNPKTALAEPNSIVLSQELAIKYFGNTNPLGQVLELAMDTIRQVKVTGVLAPVPGNSHIRPTFLLPFHMVSNNRTNWWGFAYYSYILVEVNFSVKNFEAKLPGFAKKYFPEPEGTPLALHVQPLRDVHFASEYGSHLDAPADIKNVYLFSALAVFIILLACINFMNLATARSQTRSKEVGVRKVIGASRKQLISQFLSESILLAFLSLLLALVLVQLSLPAFNALAGKLIQVNYFTNGGLVASLFALMLLVGLAAGLYPALFLSGYQPVQVLKGPLITSLKGAVLRKGLVVVQFTISIALIVGTVVVYSQMQYIQQKRLGFNKEQLLSIPLSGRVTQAKANNIKNSFLNVPGVISGTATTAIPGNRGWWQTDIKPTGESKQSIIGHVFQSDFDYLKTMGMELAAGRDLSRNFATDTTKSVLLNEAAIKAFGWTSATEAIGKKIDFNNSGNLRSVVGVVKDFNFKTLRSKVEPAIFIIAREPVYYLVLRLQPQQVPATLAALSQKWNTHDNQHPFEFSFVDENLNNLYQSEMRFGKIVGVFSGLAIFIACLGLFGLASFTTEQRTKEIGIRKVLGASLANIVSLLSKDFLKLVLLANVLAWPLSWWAMQQWLQDFEYRTPISWWIFALTGALALFIALLTVSFQTVKAAIANPVKSLRSE</sequence>
<dbReference type="GO" id="GO:0005886">
    <property type="term" value="C:plasma membrane"/>
    <property type="evidence" value="ECO:0007669"/>
    <property type="project" value="UniProtKB-SubCell"/>
</dbReference>
<dbReference type="AlphaFoldDB" id="A0A7L7L1R8"/>
<dbReference type="KEGG" id="add:HUW48_01150"/>
<evidence type="ECO:0000256" key="3">
    <source>
        <dbReference type="ARBA" id="ARBA00022692"/>
    </source>
</evidence>
<evidence type="ECO:0000313" key="10">
    <source>
        <dbReference type="Proteomes" id="UP000514509"/>
    </source>
</evidence>
<evidence type="ECO:0000259" key="7">
    <source>
        <dbReference type="Pfam" id="PF02687"/>
    </source>
</evidence>
<evidence type="ECO:0000256" key="2">
    <source>
        <dbReference type="ARBA" id="ARBA00022475"/>
    </source>
</evidence>
<feature type="domain" description="MacB-like periplasmic core" evidence="8">
    <location>
        <begin position="20"/>
        <end position="224"/>
    </location>
</feature>
<reference evidence="9 10" key="1">
    <citation type="submission" date="2020-08" db="EMBL/GenBank/DDBJ databases">
        <title>Adhaeribacter dokdonensis sp. nov., isolated from the rhizosphere of Elymus tsukushiensis, a plant native to the Dokdo Islands, Republic of Korea.</title>
        <authorList>
            <person name="Ghim S.Y."/>
        </authorList>
    </citation>
    <scope>NUCLEOTIDE SEQUENCE [LARGE SCALE GENOMIC DNA]</scope>
    <source>
        <strain evidence="9 10">KUDC8001</strain>
    </source>
</reference>
<feature type="transmembrane region" description="Helical" evidence="6">
    <location>
        <begin position="280"/>
        <end position="302"/>
    </location>
</feature>
<feature type="transmembrane region" description="Helical" evidence="6">
    <location>
        <begin position="711"/>
        <end position="734"/>
    </location>
</feature>
<feature type="transmembrane region" description="Helical" evidence="6">
    <location>
        <begin position="754"/>
        <end position="774"/>
    </location>
</feature>
<feature type="domain" description="ABC3 transporter permease C-terminal" evidence="7">
    <location>
        <begin position="285"/>
        <end position="402"/>
    </location>
</feature>
<organism evidence="9 10">
    <name type="scientific">Adhaeribacter radiodurans</name>
    <dbReference type="NCBI Taxonomy" id="2745197"/>
    <lineage>
        <taxon>Bacteria</taxon>
        <taxon>Pseudomonadati</taxon>
        <taxon>Bacteroidota</taxon>
        <taxon>Cytophagia</taxon>
        <taxon>Cytophagales</taxon>
        <taxon>Hymenobacteraceae</taxon>
        <taxon>Adhaeribacter</taxon>
    </lineage>
</organism>
<dbReference type="InterPro" id="IPR050250">
    <property type="entry name" value="Macrolide_Exporter_MacB"/>
</dbReference>
<dbReference type="Pfam" id="PF12704">
    <property type="entry name" value="MacB_PCD"/>
    <property type="match status" value="1"/>
</dbReference>
<comment type="subcellular location">
    <subcellularLocation>
        <location evidence="1">Cell membrane</location>
        <topology evidence="1">Multi-pass membrane protein</topology>
    </subcellularLocation>
</comment>
<feature type="transmembrane region" description="Helical" evidence="6">
    <location>
        <begin position="418"/>
        <end position="442"/>
    </location>
</feature>
<dbReference type="Pfam" id="PF02687">
    <property type="entry name" value="FtsX"/>
    <property type="match status" value="2"/>
</dbReference>
<feature type="transmembrane region" description="Helical" evidence="6">
    <location>
        <begin position="670"/>
        <end position="690"/>
    </location>
</feature>
<keyword evidence="3 6" id="KW-0812">Transmembrane</keyword>
<proteinExistence type="predicted"/>
<gene>
    <name evidence="9" type="ORF">HUW48_01150</name>
</gene>
<protein>
    <submittedName>
        <fullName evidence="9">ABC transporter permease</fullName>
    </submittedName>
</protein>
<feature type="transmembrane region" description="Helical" evidence="6">
    <location>
        <begin position="373"/>
        <end position="397"/>
    </location>
</feature>
<feature type="transmembrane region" description="Helical" evidence="6">
    <location>
        <begin position="21"/>
        <end position="41"/>
    </location>
</feature>
<name>A0A7L7L1R8_9BACT</name>
<dbReference type="GO" id="GO:0022857">
    <property type="term" value="F:transmembrane transporter activity"/>
    <property type="evidence" value="ECO:0007669"/>
    <property type="project" value="TreeGrafter"/>
</dbReference>
<accession>A0A7L7L1R8</accession>
<evidence type="ECO:0000256" key="4">
    <source>
        <dbReference type="ARBA" id="ARBA00022989"/>
    </source>
</evidence>